<dbReference type="Pfam" id="PF06054">
    <property type="entry name" value="CoiA_nuc"/>
    <property type="match status" value="1"/>
</dbReference>
<keyword evidence="4" id="KW-1185">Reference proteome</keyword>
<evidence type="ECO:0000313" key="3">
    <source>
        <dbReference type="EMBL" id="MDN4492295.1"/>
    </source>
</evidence>
<dbReference type="RefSeq" id="WP_301136394.1">
    <property type="nucleotide sequence ID" value="NZ_JAUHTQ010000001.1"/>
</dbReference>
<protein>
    <submittedName>
        <fullName evidence="3">Competence protein CoiA family protein</fullName>
    </submittedName>
</protein>
<evidence type="ECO:0000313" key="4">
    <source>
        <dbReference type="Proteomes" id="UP001172743"/>
    </source>
</evidence>
<gene>
    <name evidence="3" type="ORF">QYB95_01965</name>
</gene>
<dbReference type="Pfam" id="PF25164">
    <property type="entry name" value="CoiA_N"/>
    <property type="match status" value="1"/>
</dbReference>
<accession>A0ABT8GLL6</accession>
<reference evidence="3" key="1">
    <citation type="submission" date="2023-07" db="EMBL/GenBank/DDBJ databases">
        <title>Ureibacillus sp. isolated from freshwater well.</title>
        <authorList>
            <person name="Kirdat K."/>
            <person name="Bhatt A."/>
            <person name="Teware R."/>
            <person name="Bhavsar Y."/>
            <person name="Yadav A."/>
        </authorList>
    </citation>
    <scope>NUCLEOTIDE SEQUENCE</scope>
    <source>
        <strain evidence="3">BA0131</strain>
    </source>
</reference>
<dbReference type="InterPro" id="IPR021176">
    <property type="entry name" value="Competence-induced_CoiA"/>
</dbReference>
<comment type="caution">
    <text evidence="3">The sequence shown here is derived from an EMBL/GenBank/DDBJ whole genome shotgun (WGS) entry which is preliminary data.</text>
</comment>
<feature type="domain" description="Competence protein CoiA nuclease-like" evidence="1">
    <location>
        <begin position="69"/>
        <end position="220"/>
    </location>
</feature>
<sequence>MLVAHTELNKPFILHSSIPLATLHQLRKTEKFYCPLCKQQLLFKIGSLKIPHFAHSSLSNCENLFSDRESETHLKGKEQLYSLFRALELDAQLEAYLPSIQQRPDILLERTTNQPLAIEFQCSPISIEKLMDRNNGYKREGISPIWIPNTPDKIVKKGIQKISISKNYQLFKQNTKHHPYLMTYNPKVRQFFYLSNLLYLHGNRFISKVQTIPLTSQKFPFYLPKPITKEEFEQFWLIYQQTKHNYLQSRVLLNRSGVNDLLLRSAYELRMNLHSLPNYIGIPLKGSEGLEVFSVDWQLALFYFIHTTKIELCHIKGQTVYYFLNWARLPETRIAYQVVYNYCSFLEKLSIHHSYQTIDDEKLLEVLYNQFLAM</sequence>
<evidence type="ECO:0000259" key="2">
    <source>
        <dbReference type="Pfam" id="PF25164"/>
    </source>
</evidence>
<proteinExistence type="predicted"/>
<dbReference type="EMBL" id="JAUHTQ010000001">
    <property type="protein sequence ID" value="MDN4492295.1"/>
    <property type="molecule type" value="Genomic_DNA"/>
</dbReference>
<dbReference type="InterPro" id="IPR057253">
    <property type="entry name" value="CoiA-like_N"/>
</dbReference>
<name>A0ABT8GLL6_9BACL</name>
<dbReference type="PIRSF" id="PIRSF007487">
    <property type="entry name" value="Competence-induced_CoiA_bac"/>
    <property type="match status" value="1"/>
</dbReference>
<organism evidence="3 4">
    <name type="scientific">Ureibacillus aquaedulcis</name>
    <dbReference type="NCBI Taxonomy" id="3058421"/>
    <lineage>
        <taxon>Bacteria</taxon>
        <taxon>Bacillati</taxon>
        <taxon>Bacillota</taxon>
        <taxon>Bacilli</taxon>
        <taxon>Bacillales</taxon>
        <taxon>Caryophanaceae</taxon>
        <taxon>Ureibacillus</taxon>
    </lineage>
</organism>
<evidence type="ECO:0000259" key="1">
    <source>
        <dbReference type="Pfam" id="PF06054"/>
    </source>
</evidence>
<feature type="domain" description="Competence protein CoiA-like N-terminal" evidence="2">
    <location>
        <begin position="22"/>
        <end position="62"/>
    </location>
</feature>
<dbReference type="InterPro" id="IPR010330">
    <property type="entry name" value="CoiA_nuc"/>
</dbReference>
<dbReference type="Proteomes" id="UP001172743">
    <property type="component" value="Unassembled WGS sequence"/>
</dbReference>